<dbReference type="SUPFAM" id="SSF53756">
    <property type="entry name" value="UDP-Glycosyltransferase/glycogen phosphorylase"/>
    <property type="match status" value="1"/>
</dbReference>
<dbReference type="Proteomes" id="UP000504882">
    <property type="component" value="Unassembled WGS sequence"/>
</dbReference>
<gene>
    <name evidence="1" type="ORF">EXU48_07880</name>
</gene>
<evidence type="ECO:0000313" key="1">
    <source>
        <dbReference type="EMBL" id="TDE96141.1"/>
    </source>
</evidence>
<accession>A0ABY2E6C6</accession>
<evidence type="ECO:0000313" key="2">
    <source>
        <dbReference type="Proteomes" id="UP000504882"/>
    </source>
</evidence>
<dbReference type="Gene3D" id="3.40.50.2000">
    <property type="entry name" value="Glycogen Phosphorylase B"/>
    <property type="match status" value="1"/>
</dbReference>
<sequence>MPPERDITVFIGPANHAGQGFRWARALEQADGNLAAVSFAPTRENGFAFEIDYTVPVGIYWDNEIWARDQLEYLTGSFSHVLFEAEQPLLGLHLGEDFSAEAGRLRQSGVEVATICHGSDIRLPSRHIRDNPWSPFLVPGYRKTKELEVLARLNARRLADLDAPVFVSTPDLLDDVPTASWCPVVVDPERWRSEPRTIPTRPVVVHAPSRAAVKGTELIEPILEQLHADGLIEYRRITKVPSAAMPGVYRSADIVLDQFRIGSYGVAACEAMAAGCVVVGNVRDSVRRHVRESTGTDLPIVQADPDDLAPVLRGLLGSRDGWPVLGERGEAFVERVHNGVRSAEVLETFVGANR</sequence>
<name>A0ABY2E6C6_9MICO</name>
<keyword evidence="2" id="KW-1185">Reference proteome</keyword>
<protein>
    <recommendedName>
        <fullName evidence="3">Glycosyltransferase</fullName>
    </recommendedName>
</protein>
<evidence type="ECO:0008006" key="3">
    <source>
        <dbReference type="Google" id="ProtNLM"/>
    </source>
</evidence>
<reference evidence="1 2" key="1">
    <citation type="submission" date="2019-03" db="EMBL/GenBank/DDBJ databases">
        <title>Genomic features of bacteria from cold environments.</title>
        <authorList>
            <person name="Shen L."/>
        </authorList>
    </citation>
    <scope>NUCLEOTIDE SEQUENCE [LARGE SCALE GENOMIC DNA]</scope>
    <source>
        <strain evidence="2">T3246-1</strain>
    </source>
</reference>
<proteinExistence type="predicted"/>
<dbReference type="EMBL" id="SMNA01000003">
    <property type="protein sequence ID" value="TDE96141.1"/>
    <property type="molecule type" value="Genomic_DNA"/>
</dbReference>
<organism evidence="1 2">
    <name type="scientific">Occultella glacieicola</name>
    <dbReference type="NCBI Taxonomy" id="2518684"/>
    <lineage>
        <taxon>Bacteria</taxon>
        <taxon>Bacillati</taxon>
        <taxon>Actinomycetota</taxon>
        <taxon>Actinomycetes</taxon>
        <taxon>Micrococcales</taxon>
        <taxon>Ruaniaceae</taxon>
        <taxon>Occultella</taxon>
    </lineage>
</organism>
<comment type="caution">
    <text evidence="1">The sequence shown here is derived from an EMBL/GenBank/DDBJ whole genome shotgun (WGS) entry which is preliminary data.</text>
</comment>
<dbReference type="RefSeq" id="WP_133107071.1">
    <property type="nucleotide sequence ID" value="NZ_SMNA01000003.1"/>
</dbReference>